<dbReference type="Proteomes" id="UP000295008">
    <property type="component" value="Unassembled WGS sequence"/>
</dbReference>
<sequence length="42" mass="4803">MIFSPENLVIDLLWLLFVFLIFLARFSGLLGFQSVFDPAQPS</sequence>
<name>A0A4R1RW66_HYDET</name>
<keyword evidence="3" id="KW-1185">Reference proteome</keyword>
<comment type="caution">
    <text evidence="2">The sequence shown here is derived from an EMBL/GenBank/DDBJ whole genome shotgun (WGS) entry which is preliminary data.</text>
</comment>
<proteinExistence type="predicted"/>
<feature type="transmembrane region" description="Helical" evidence="1">
    <location>
        <begin position="12"/>
        <end position="36"/>
    </location>
</feature>
<dbReference type="AlphaFoldDB" id="A0A4R1RW66"/>
<gene>
    <name evidence="2" type="ORF">EDC14_100863</name>
</gene>
<keyword evidence="1" id="KW-0812">Transmembrane</keyword>
<accession>A0A4R1RW66</accession>
<dbReference type="EMBL" id="SLUN01000008">
    <property type="protein sequence ID" value="TCL70918.1"/>
    <property type="molecule type" value="Genomic_DNA"/>
</dbReference>
<protein>
    <submittedName>
        <fullName evidence="2">Uncharacterized protein</fullName>
    </submittedName>
</protein>
<evidence type="ECO:0000256" key="1">
    <source>
        <dbReference type="SAM" id="Phobius"/>
    </source>
</evidence>
<reference evidence="2 3" key="1">
    <citation type="submission" date="2019-03" db="EMBL/GenBank/DDBJ databases">
        <title>Genomic Encyclopedia of Type Strains, Phase IV (KMG-IV): sequencing the most valuable type-strain genomes for metagenomic binning, comparative biology and taxonomic classification.</title>
        <authorList>
            <person name="Goeker M."/>
        </authorList>
    </citation>
    <scope>NUCLEOTIDE SEQUENCE [LARGE SCALE GENOMIC DNA]</scope>
    <source>
        <strain evidence="2 3">LX-B</strain>
    </source>
</reference>
<keyword evidence="1" id="KW-1133">Transmembrane helix</keyword>
<evidence type="ECO:0000313" key="2">
    <source>
        <dbReference type="EMBL" id="TCL70918.1"/>
    </source>
</evidence>
<evidence type="ECO:0000313" key="3">
    <source>
        <dbReference type="Proteomes" id="UP000295008"/>
    </source>
</evidence>
<organism evidence="2 3">
    <name type="scientific">Hydrogenispora ethanolica</name>
    <dbReference type="NCBI Taxonomy" id="1082276"/>
    <lineage>
        <taxon>Bacteria</taxon>
        <taxon>Bacillati</taxon>
        <taxon>Bacillota</taxon>
        <taxon>Hydrogenispora</taxon>
    </lineage>
</organism>
<keyword evidence="1" id="KW-0472">Membrane</keyword>